<protein>
    <submittedName>
        <fullName evidence="1">Uncharacterized protein</fullName>
    </submittedName>
</protein>
<gene>
    <name evidence="1" type="ORF">NITLEN_80161</name>
</gene>
<keyword evidence="2" id="KW-1185">Reference proteome</keyword>
<dbReference type="AlphaFoldDB" id="A0A330LCM9"/>
<reference evidence="2" key="1">
    <citation type="submission" date="2018-04" db="EMBL/GenBank/DDBJ databases">
        <authorList>
            <person name="Lucker S."/>
            <person name="Sakoula D."/>
        </authorList>
    </citation>
    <scope>NUCLEOTIDE SEQUENCE [LARGE SCALE GENOMIC DNA]</scope>
</reference>
<evidence type="ECO:0000313" key="2">
    <source>
        <dbReference type="Proteomes" id="UP000248168"/>
    </source>
</evidence>
<accession>A0A330LCM9</accession>
<sequence>MSGTIWQPDTVGADGYTVGLRLDGARSRETKARTGEQWFLTPYSVQLTGNLSRGALSGIEQLHGLPLKLGGEPSSLAHVAPPRELSCPHLRCPSNPG</sequence>
<dbReference type="InParanoid" id="A0A330LCM9"/>
<evidence type="ECO:0000313" key="1">
    <source>
        <dbReference type="EMBL" id="SPP66733.1"/>
    </source>
</evidence>
<proteinExistence type="predicted"/>
<name>A0A330LCM9_9BACT</name>
<organism evidence="1 2">
    <name type="scientific">Nitrospira lenta</name>
    <dbReference type="NCBI Taxonomy" id="1436998"/>
    <lineage>
        <taxon>Bacteria</taxon>
        <taxon>Pseudomonadati</taxon>
        <taxon>Nitrospirota</taxon>
        <taxon>Nitrospiria</taxon>
        <taxon>Nitrospirales</taxon>
        <taxon>Nitrospiraceae</taxon>
        <taxon>Nitrospira</taxon>
    </lineage>
</organism>
<dbReference type="Proteomes" id="UP000248168">
    <property type="component" value="Unassembled WGS sequence"/>
</dbReference>
<dbReference type="EMBL" id="OUNR01000021">
    <property type="protein sequence ID" value="SPP66733.1"/>
    <property type="molecule type" value="Genomic_DNA"/>
</dbReference>